<comment type="caution">
    <text evidence="1">The sequence shown here is derived from an EMBL/GenBank/DDBJ whole genome shotgun (WGS) entry which is preliminary data.</text>
</comment>
<sequence length="170" mass="19934">MEKEVTDKLKKFFNDRESLLKEDSEVVYFLVEARKILEHQRGNNNYKFLRFYADWALHVKKDRFFTEEVKEMLKSAHLGITSSEVSLDELEEFLLDFKKLKIDIANFLKINNLPTDLVGQEGLWENFANIYTDIISNQPIKLPIETKFLIINVSKDGPTTNIKTSVEQEN</sequence>
<reference evidence="1 2" key="1">
    <citation type="journal article" date="2016" name="Nat. Commun.">
        <title>Thousands of microbial genomes shed light on interconnected biogeochemical processes in an aquifer system.</title>
        <authorList>
            <person name="Anantharaman K."/>
            <person name="Brown C.T."/>
            <person name="Hug L.A."/>
            <person name="Sharon I."/>
            <person name="Castelle C.J."/>
            <person name="Probst A.J."/>
            <person name="Thomas B.C."/>
            <person name="Singh A."/>
            <person name="Wilkins M.J."/>
            <person name="Karaoz U."/>
            <person name="Brodie E.L."/>
            <person name="Williams K.H."/>
            <person name="Hubbard S.S."/>
            <person name="Banfield J.F."/>
        </authorList>
    </citation>
    <scope>NUCLEOTIDE SEQUENCE [LARGE SCALE GENOMIC DNA]</scope>
</reference>
<dbReference type="EMBL" id="MFUA01000005">
    <property type="protein sequence ID" value="OGI77609.1"/>
    <property type="molecule type" value="Genomic_DNA"/>
</dbReference>
<evidence type="ECO:0000313" key="1">
    <source>
        <dbReference type="EMBL" id="OGI77609.1"/>
    </source>
</evidence>
<dbReference type="STRING" id="1801750.A3B85_02370"/>
<proteinExistence type="predicted"/>
<evidence type="ECO:0000313" key="2">
    <source>
        <dbReference type="Proteomes" id="UP000178374"/>
    </source>
</evidence>
<organism evidence="1 2">
    <name type="scientific">Candidatus Nomurabacteria bacterium RIFCSPHIGHO2_02_FULL_37_13</name>
    <dbReference type="NCBI Taxonomy" id="1801750"/>
    <lineage>
        <taxon>Bacteria</taxon>
        <taxon>Candidatus Nomuraibacteriota</taxon>
    </lineage>
</organism>
<protein>
    <submittedName>
        <fullName evidence="1">Uncharacterized protein</fullName>
    </submittedName>
</protein>
<accession>A0A1F6W6S9</accession>
<dbReference type="AlphaFoldDB" id="A0A1F6W6S9"/>
<name>A0A1F6W6S9_9BACT</name>
<gene>
    <name evidence="1" type="ORF">A3B85_02370</name>
</gene>
<dbReference type="Proteomes" id="UP000178374">
    <property type="component" value="Unassembled WGS sequence"/>
</dbReference>